<reference evidence="23" key="1">
    <citation type="journal article" date="2021" name="Nat. Commun.">
        <title>Genetic determinants of endophytism in the Arabidopsis root mycobiome.</title>
        <authorList>
            <person name="Mesny F."/>
            <person name="Miyauchi S."/>
            <person name="Thiergart T."/>
            <person name="Pickel B."/>
            <person name="Atanasova L."/>
            <person name="Karlsson M."/>
            <person name="Huettel B."/>
            <person name="Barry K.W."/>
            <person name="Haridas S."/>
            <person name="Chen C."/>
            <person name="Bauer D."/>
            <person name="Andreopoulos W."/>
            <person name="Pangilinan J."/>
            <person name="LaButti K."/>
            <person name="Riley R."/>
            <person name="Lipzen A."/>
            <person name="Clum A."/>
            <person name="Drula E."/>
            <person name="Henrissat B."/>
            <person name="Kohler A."/>
            <person name="Grigoriev I.V."/>
            <person name="Martin F.M."/>
            <person name="Hacquard S."/>
        </authorList>
    </citation>
    <scope>NUCLEOTIDE SEQUENCE</scope>
    <source>
        <strain evidence="23">MPI-CAGE-AT-0023</strain>
    </source>
</reference>
<keyword evidence="5" id="KW-0806">Transcription termination</keyword>
<dbReference type="GO" id="GO:0007165">
    <property type="term" value="P:signal transduction"/>
    <property type="evidence" value="ECO:0007669"/>
    <property type="project" value="UniProtKB-ARBA"/>
</dbReference>
<dbReference type="InterPro" id="IPR041412">
    <property type="entry name" value="Xrn1_helical"/>
</dbReference>
<dbReference type="CDD" id="cd18673">
    <property type="entry name" value="PIN_XRN1-2-like"/>
    <property type="match status" value="1"/>
</dbReference>
<dbReference type="PANTHER" id="PTHR12341">
    <property type="entry name" value="5'-&gt;3' EXORIBONUCLEASE"/>
    <property type="match status" value="1"/>
</dbReference>
<dbReference type="Pfam" id="PF21877">
    <property type="entry name" value="PH_NF1"/>
    <property type="match status" value="1"/>
</dbReference>
<name>A0A9P9JY23_FUSRE</name>
<dbReference type="GO" id="GO:0005096">
    <property type="term" value="F:GTPase activator activity"/>
    <property type="evidence" value="ECO:0007669"/>
    <property type="project" value="UniProtKB-KW"/>
</dbReference>
<dbReference type="GO" id="GO:0004534">
    <property type="term" value="F:5'-3' RNA exonuclease activity"/>
    <property type="evidence" value="ECO:0007669"/>
    <property type="project" value="TreeGrafter"/>
</dbReference>
<dbReference type="InterPro" id="IPR011993">
    <property type="entry name" value="PH-like_dom_sf"/>
</dbReference>
<dbReference type="Gene3D" id="2.30.29.30">
    <property type="entry name" value="Pleckstrin-homology domain (PH domain)/Phosphotyrosine-binding domain (PTB)"/>
    <property type="match status" value="1"/>
</dbReference>
<evidence type="ECO:0000256" key="2">
    <source>
        <dbReference type="ARBA" id="ARBA00006994"/>
    </source>
</evidence>
<feature type="compositionally biased region" description="Basic and acidic residues" evidence="20">
    <location>
        <begin position="413"/>
        <end position="424"/>
    </location>
</feature>
<dbReference type="InterPro" id="IPR001251">
    <property type="entry name" value="CRAL-TRIO_dom"/>
</dbReference>
<keyword evidence="11" id="KW-0862">Zinc</keyword>
<dbReference type="InterPro" id="IPR001878">
    <property type="entry name" value="Znf_CCHC"/>
</dbReference>
<evidence type="ECO:0000256" key="12">
    <source>
        <dbReference type="ARBA" id="ARBA00022839"/>
    </source>
</evidence>
<evidence type="ECO:0000259" key="22">
    <source>
        <dbReference type="PROSITE" id="PS50158"/>
    </source>
</evidence>
<dbReference type="SUPFAM" id="SSF48371">
    <property type="entry name" value="ARM repeat"/>
    <property type="match status" value="1"/>
</dbReference>
<dbReference type="GO" id="GO:0003723">
    <property type="term" value="F:RNA binding"/>
    <property type="evidence" value="ECO:0007669"/>
    <property type="project" value="TreeGrafter"/>
</dbReference>
<evidence type="ECO:0000313" key="24">
    <source>
        <dbReference type="Proteomes" id="UP000720189"/>
    </source>
</evidence>
<feature type="region of interest" description="Disordered" evidence="20">
    <location>
        <begin position="413"/>
        <end position="452"/>
    </location>
</feature>
<comment type="caution">
    <text evidence="23">The sequence shown here is derived from an EMBL/GenBank/DDBJ whole genome shotgun (WGS) entry which is preliminary data.</text>
</comment>
<comment type="subcellular location">
    <subcellularLocation>
        <location evidence="1">Nucleus</location>
    </subcellularLocation>
</comment>
<evidence type="ECO:0000256" key="20">
    <source>
        <dbReference type="SAM" id="MobiDB-lite"/>
    </source>
</evidence>
<feature type="region of interest" description="Disordered" evidence="20">
    <location>
        <begin position="844"/>
        <end position="973"/>
    </location>
</feature>
<evidence type="ECO:0000256" key="9">
    <source>
        <dbReference type="ARBA" id="ARBA00022723"/>
    </source>
</evidence>
<dbReference type="Gene3D" id="1.10.506.10">
    <property type="entry name" value="GTPase Activation - p120gap, domain 1"/>
    <property type="match status" value="2"/>
</dbReference>
<dbReference type="PANTHER" id="PTHR12341:SF41">
    <property type="entry name" value="5'-3' EXORIBONUCLEASE 2"/>
    <property type="match status" value="1"/>
</dbReference>
<keyword evidence="16" id="KW-0539">Nucleus</keyword>
<sequence>MGIPAAFRWLSSRYPKIISPVIEDQPLTMEDGSTIPVDTTRPNPNGEEFDNLYLDMNGIVHPCSHPEDRPAPKDEEEMMMEVFRYTDRVVNMVRPRKILMIAVDGVAPRAKMNQQRSRRFRSAQEAQEKEKDKQELIKLLKQQNGGNLTAESEETVLKKAFDSNSITPGTPFMDILALSLRYWCQYKLNTDPGWAKLKIIISDATVPGEGEHKIMNFVRSQRASPDHDPNTRHVIYGLDADLIMLGLATHEPHFRVLREDVFFQEQKARLCKLCGQKGHDAQNCRGEEKKKEGEHDEKDKGVALKPFIWLHVAVLREYLEVELSVPNLPFRFDVERAVDDWIFMCCFVGNDFLPHLPALEIREHGIDTLTKIWKDNLPVMGGYVTKDGHIDLERAQVILSGLAKQEDDIFKRRKEQEDRREANFKRRKLQNENNGRGGRQGGPAHPKKINGLENPANVLLQPITSFSGPNEQRLTHDMIVNRNSAPDANAANKSAASVLKAQLQSQKSLSNAKPAEPDEDSVSALGKRKASTLEEGDSSAPDTSNAPTPAAPAEEGPVDDVRLWEDGYADRYYEKKFHKDPQDIEFRHEVARAYVEGLAWVLLYYFQGCPSWEWYYPYHYAPFAADFQDIAKMKISFEKGRISKPFEQLMSVLPAASRHALPEVFHDLMLNPESNIIDFYPEDFEIDLNGKKMAWQGVALLPFIEMPRLLAAVQAKYPELSAADSARNEMGRDVLIFSEAHESLYDDVLTKFYSKKQGDSKFKLNPKKSDGLSGKVEKKEGYVPHSELKYPLDRNGMPNLDYDRSVSVYYDMPSVSQTHKSMLLRGVQLPKPALTQSDIQDIRNKANRGGRNGGFGRGHNRGGYNGPGMSRGPQHDRHQGGYGRSNDHYPPPAASHVPPPPGAPGFGIGVPPPPPPAHYYNQQQYDNRHGGAPGYNHQYRGPPQPPPGASGYQGYGGQSYDRGRGSGGYGSGGYGSRVRKGQLHARGPRMVGAVVGMFGYVWSMSENGELPYTCYPCGYCSRGLARTLNACPVRGTSDSQLDLSQICVFTLNAVVIMNCDASLVGCLVDRLATRLPHRAGTSGHSLQQDDVLHVTRATLVELGNTSISTVIASLLVLLEDLARPYAAVADHPSHILASELYIVAVIADCCSSHWASLSQDTDVKPSPTPPPLDEVLVSRLFDAFKHLLEPIPENCILPAQTLLDQVSTRNVSVTRPESSSVSSDADSSPPSDERFAETLVEMDIHIKAVTEYVTTSSWTAAFDYLRNVIYTIRTSIVTQPGVSTPGSTQDAERAALVVLRLLSFFWVDGPKLSQVIQEICSSFLHFRKPYQNTIAVVSPLLIMRWLDRFPREFVQLHQLHKRLDGGADTLFDMAQAATDNGRRKGLLYPLQTTLLFLLPDVFEVASNMREAKSSSMVKKVSFLDGLRKASRNRNEQAAYCLVSLLRAARHFDVESDSALVSYALDVQDEVRDAVFRRLTASEYGLFDQDMMTAAFVSLTHLNLDTSVSGFVESCIAPNAPSSFKLATVQGCTYFAQQPYALRYHELFDAAIPFMRTQLETENAKAVSTTSRQGSERTELVCSILQFLDASPARLLDDLSKDGSNNSFFKSFLLCVLSENPAVRKLATGVASRLFEGHLEAYRQFDTGHRFGTKELRDDIWSRSSKVLLALCESVTSKKDDQSLRDLQDYLEARLLLLKNIPELAKMPEDAPDVINASSKLETTLLISLCSASITTCQLVTSCTGLFIQECSIVDKHVESAKSSASVLRNAEVYREISSPAFRFTGLVAFQKRVRGLLRRMQFPTTGIVNAWETAFDRWLHLAKDVSTSTVEIVDGRALAEWRNYSGFLASLGGICTADQAIILEEPTFGGLRWIDRVSSEHSEEPLLTRYLRLSIQLLACANVRVREAMRDVLASEVSPALYYPLFRALESELEVLFTGALAPIEKDQDSEVVFAEQAASLLRALVERLESPSDLGAASSVHLGALTLNFAKFLDGVTDTPNTLRVKIRVCHLCEVVTKRKEHLNLRDDVRIRNQLLEYIFGWIARPRSPQHGPGSRQDDTARVQKDLDKACLKSLADLTFRLPLQPSESHTDAGMSEMKSQMFHTYFNRFLSLLNHEPSELTRTDTNLSVTLREESASNSDLAITILSNLLSANIDVGLKHSLNIGYHDNVEIRTAFVKVLYNILIQGTEFSNLTDSAVSEKYEELLELLTNDLSLAISMAVACPSTEVDELTICLLTVFEQRGMIFELLEALIKQEIEDTENEAEILRRGCVATKMLSVYAKWKGASYIRTTLQKVLERLMLTSKDLDLELDPARVSSTEELQKNALQLRIVAKVFIDDICASSSNIPPAFRKICYTISNAVMPRFPDAKYTAVGAFIFLRFFCPAIVAPEVEGLVSTAPSKEMRRGLLLIAKVIQNLANNVLFGAKEPYMFPLNDFLTQNIYHVTTFLREISVPPNQLEVQRTTESFDFGSCVALHRFLYDHWDHVRQTLISRERKDYGRTSGDVVRGRSPVLEPLRNLIANLGPPPLAVSWNRPQVSSNSPPLYSRFQNFMLRNAFRSTESFLTARAVYDGGESKDGLSIICVILRHIETESIDYDTLLYCYLKIASRLWHRPFGILIDATCYNGRNEPQDDLFKKLELLTPSELSQNLSRIYVYNMNSAFKRCFRRLLRVCTKNENGVFNPKNVEYHLIGSLQDLQAHFHLSQLHLPKETISVVTDTRYVFQPITRLSKSKGKIEVIIKVGSQFVQVTTTKKQEIFAGFRLGTTVNDIFRLGEVDEAPTSIQTEDDSAFGLRADNGKIVMYFTSPKKSDVLQTIRGAKAKHGKDSRAHKSVERLIRPQDVPGTLLNLSLANLSSHDHILRLSSYNLLGALCRAFKFSSASRIVCTKDVSVPLDPTRFVVDISKELALSEPQLTSDFLTEFFVGWESFPDEQKPLSLAYMAPWLPGLRTNILTSELDGEKGRERVAILFRKLIDVTVQDHSLTFALEQSVWPRIVQDEILLEVFLDELLKSAMSYSAHDESLEVIASIVVGIGTVTLRGKILSRLRKALNRSSLRPTKYLPDNAVWSEICVLLRFCLALSFDNGVQSQLFLPEIFHIVTMLANTGTQEVRLLVYRLLVNTVHAVCTSFSLDDARSSKLRASLDFLCDPRSDIFTAPPTFPRDGASVSTSQDAGPALTATENLASALFEICSVAAPTVDLANTWRSRWMSLVASTAFQNNPAIQPRAFAVMGCLAREEVDDDLLYQVLVALRNSVNRFGEDHNSEMLVSIVTSLSKMMAKLPSASRYGLQLFWLAMSLVRLVPATLFNCTAQFLEAVLANISTGEEFRGDSMASLLLQGRAPLDEAALPLEEIYGIHFEEESFHLAVCACLARGLTDTMTRQITMRVLSSFLEMMTANVEGREKAEMTQTSPYLSLLTARAVENDEFKDSLWSAGIDADEIGFANGMRKSPDLEGMPDNVVLLITAIELVDFQYVEDCVQRRSLDWLNKLATERPIVVEQLSGAIRSLLDDTLLHSQNSATLRAAHTLLRALSSTQQFSRATGLMSTLTEVLDSMGFGGLWRSCSFGSMEDVNRDYLELTERLIELIII</sequence>
<evidence type="ECO:0000256" key="11">
    <source>
        <dbReference type="ARBA" id="ARBA00022833"/>
    </source>
</evidence>
<keyword evidence="9" id="KW-0479">Metal-binding</keyword>
<dbReference type="SUPFAM" id="SSF48350">
    <property type="entry name" value="GTPase activation domain, GAP"/>
    <property type="match status" value="1"/>
</dbReference>
<dbReference type="InterPro" id="IPR023152">
    <property type="entry name" value="RasGAP_CS"/>
</dbReference>
<evidence type="ECO:0000256" key="5">
    <source>
        <dbReference type="ARBA" id="ARBA00022472"/>
    </source>
</evidence>
<evidence type="ECO:0000256" key="7">
    <source>
        <dbReference type="ARBA" id="ARBA00022664"/>
    </source>
</evidence>
<keyword evidence="12" id="KW-0269">Exonuclease</keyword>
<keyword evidence="24" id="KW-1185">Reference proteome</keyword>
<gene>
    <name evidence="23" type="ORF">BKA55DRAFT_542969</name>
</gene>
<dbReference type="GO" id="GO:0006397">
    <property type="term" value="P:mRNA processing"/>
    <property type="evidence" value="ECO:0007669"/>
    <property type="project" value="UniProtKB-KW"/>
</dbReference>
<evidence type="ECO:0000256" key="16">
    <source>
        <dbReference type="ARBA" id="ARBA00023242"/>
    </source>
</evidence>
<evidence type="ECO:0000256" key="15">
    <source>
        <dbReference type="ARBA" id="ARBA00023163"/>
    </source>
</evidence>
<evidence type="ECO:0000256" key="3">
    <source>
        <dbReference type="ARBA" id="ARBA00013845"/>
    </source>
</evidence>
<evidence type="ECO:0000256" key="10">
    <source>
        <dbReference type="ARBA" id="ARBA00022801"/>
    </source>
</evidence>
<feature type="compositionally biased region" description="Gly residues" evidence="20">
    <location>
        <begin position="850"/>
        <end position="866"/>
    </location>
</feature>
<keyword evidence="15" id="KW-0804">Transcription</keyword>
<keyword evidence="4" id="KW-0343">GTPase activation</keyword>
<evidence type="ECO:0000256" key="19">
    <source>
        <dbReference type="PROSITE-ProRule" id="PRU00047"/>
    </source>
</evidence>
<feature type="region of interest" description="Disordered" evidence="20">
    <location>
        <begin position="1213"/>
        <end position="1232"/>
    </location>
</feature>
<evidence type="ECO:0000256" key="1">
    <source>
        <dbReference type="ARBA" id="ARBA00004123"/>
    </source>
</evidence>
<keyword evidence="10" id="KW-0378">Hydrolase</keyword>
<keyword evidence="7" id="KW-0507">mRNA processing</keyword>
<dbReference type="Pfam" id="PF17846">
    <property type="entry name" value="XRN_M"/>
    <property type="match status" value="1"/>
</dbReference>
<dbReference type="FunFam" id="3.40.50.12390:FF:000005">
    <property type="entry name" value="5'-3' exoribonuclease 2"/>
    <property type="match status" value="1"/>
</dbReference>
<accession>A0A9P9JY23</accession>
<dbReference type="RefSeq" id="XP_046045290.1">
    <property type="nucleotide sequence ID" value="XM_046190534.1"/>
</dbReference>
<dbReference type="Proteomes" id="UP000720189">
    <property type="component" value="Unassembled WGS sequence"/>
</dbReference>
<protein>
    <recommendedName>
        <fullName evidence="3">5'-3' exoribonuclease 2</fullName>
    </recommendedName>
</protein>
<dbReference type="InterPro" id="IPR016024">
    <property type="entry name" value="ARM-type_fold"/>
</dbReference>
<dbReference type="InterPro" id="IPR027073">
    <property type="entry name" value="5_3_exoribonuclease"/>
</dbReference>
<feature type="region of interest" description="Disordered" evidence="20">
    <location>
        <begin position="490"/>
        <end position="560"/>
    </location>
</feature>
<dbReference type="GeneID" id="70220488"/>
<dbReference type="Pfam" id="PF03159">
    <property type="entry name" value="XRN_N"/>
    <property type="match status" value="1"/>
</dbReference>
<evidence type="ECO:0000256" key="18">
    <source>
        <dbReference type="ARBA" id="ARBA00046943"/>
    </source>
</evidence>
<dbReference type="GO" id="GO:0006353">
    <property type="term" value="P:DNA-templated transcription termination"/>
    <property type="evidence" value="ECO:0007669"/>
    <property type="project" value="UniProtKB-KW"/>
</dbReference>
<dbReference type="PROSITE" id="PS50158">
    <property type="entry name" value="ZF_CCHC"/>
    <property type="match status" value="1"/>
</dbReference>
<evidence type="ECO:0000256" key="13">
    <source>
        <dbReference type="ARBA" id="ARBA00023015"/>
    </source>
</evidence>
<feature type="compositionally biased region" description="Polar residues" evidence="20">
    <location>
        <begin position="502"/>
        <end position="511"/>
    </location>
</feature>
<dbReference type="FunFam" id="3.40.50.12390:FF:000003">
    <property type="entry name" value="5'-3' exoribonuclease"/>
    <property type="match status" value="1"/>
</dbReference>
<feature type="region of interest" description="Disordered" evidence="20">
    <location>
        <begin position="112"/>
        <end position="132"/>
    </location>
</feature>
<evidence type="ECO:0000256" key="14">
    <source>
        <dbReference type="ARBA" id="ARBA00023054"/>
    </source>
</evidence>
<dbReference type="OrthoDB" id="28245at2759"/>
<dbReference type="FunFam" id="1.25.40.1050:FF:000002">
    <property type="entry name" value="5'-3' exoribonuclease"/>
    <property type="match status" value="1"/>
</dbReference>
<dbReference type="InterPro" id="IPR036865">
    <property type="entry name" value="CRAL-TRIO_dom_sf"/>
</dbReference>
<evidence type="ECO:0000259" key="21">
    <source>
        <dbReference type="PROSITE" id="PS50018"/>
    </source>
</evidence>
<keyword evidence="13" id="KW-0805">Transcription regulation</keyword>
<dbReference type="InterPro" id="IPR054071">
    <property type="entry name" value="PH_NF1"/>
</dbReference>
<feature type="compositionally biased region" description="Low complexity" evidence="20">
    <location>
        <begin position="1213"/>
        <end position="1230"/>
    </location>
</feature>
<evidence type="ECO:0000256" key="17">
    <source>
        <dbReference type="ARBA" id="ARBA00046137"/>
    </source>
</evidence>
<dbReference type="GO" id="GO:0006364">
    <property type="term" value="P:rRNA processing"/>
    <property type="evidence" value="ECO:0007669"/>
    <property type="project" value="UniProtKB-KW"/>
</dbReference>
<feature type="compositionally biased region" description="Low complexity" evidence="20">
    <location>
        <begin position="538"/>
        <end position="553"/>
    </location>
</feature>
<keyword evidence="19" id="KW-0863">Zinc-finger</keyword>
<evidence type="ECO:0000256" key="4">
    <source>
        <dbReference type="ARBA" id="ARBA00022468"/>
    </source>
</evidence>
<dbReference type="PROSITE" id="PS50018">
    <property type="entry name" value="RAS_GTPASE_ACTIV_2"/>
    <property type="match status" value="1"/>
</dbReference>
<dbReference type="Pfam" id="PF13716">
    <property type="entry name" value="CRAL_TRIO_2"/>
    <property type="match status" value="1"/>
</dbReference>
<feature type="compositionally biased region" description="Pro residues" evidence="20">
    <location>
        <begin position="889"/>
        <end position="903"/>
    </location>
</feature>
<dbReference type="GO" id="GO:0008270">
    <property type="term" value="F:zinc ion binding"/>
    <property type="evidence" value="ECO:0007669"/>
    <property type="project" value="UniProtKB-KW"/>
</dbReference>
<evidence type="ECO:0000313" key="23">
    <source>
        <dbReference type="EMBL" id="KAH7237431.1"/>
    </source>
</evidence>
<evidence type="ECO:0000256" key="8">
    <source>
        <dbReference type="ARBA" id="ARBA00022722"/>
    </source>
</evidence>
<dbReference type="Gene3D" id="1.25.40.1050">
    <property type="match status" value="1"/>
</dbReference>
<comment type="similarity">
    <text evidence="2">Belongs to the 5'-3' exonuclease family. XRN2/RAT1 subfamily.</text>
</comment>
<dbReference type="Gene3D" id="3.40.525.10">
    <property type="entry name" value="CRAL-TRIO lipid binding domain"/>
    <property type="match status" value="1"/>
</dbReference>
<feature type="domain" description="CCHC-type" evidence="22">
    <location>
        <begin position="271"/>
        <end position="285"/>
    </location>
</feature>
<comment type="function">
    <text evidence="17">Possesses 5'-&gt;3' exoribonuclease activity. Required for the processing of nuclear mRNA and rRNA precursors. May promote the termination of transcription by RNA polymerase II. Essential for vegetative cell growth and chromosome segregation.</text>
</comment>
<proteinExistence type="inferred from homology"/>
<dbReference type="CDD" id="cd05392">
    <property type="entry name" value="RasGAP_Neurofibromin_like"/>
    <property type="match status" value="1"/>
</dbReference>
<dbReference type="InterPro" id="IPR004859">
    <property type="entry name" value="Xrn1_N"/>
</dbReference>
<feature type="domain" description="Ras-GAP" evidence="21">
    <location>
        <begin position="2229"/>
        <end position="2422"/>
    </location>
</feature>
<dbReference type="InterPro" id="IPR001936">
    <property type="entry name" value="RasGAP_dom"/>
</dbReference>
<evidence type="ECO:0000256" key="6">
    <source>
        <dbReference type="ARBA" id="ARBA00022552"/>
    </source>
</evidence>
<dbReference type="GO" id="GO:0000956">
    <property type="term" value="P:nuclear-transcribed mRNA catabolic process"/>
    <property type="evidence" value="ECO:0007669"/>
    <property type="project" value="TreeGrafter"/>
</dbReference>
<keyword evidence="6" id="KW-0698">rRNA processing</keyword>
<dbReference type="InterPro" id="IPR008936">
    <property type="entry name" value="Rho_GTPase_activation_prot"/>
</dbReference>
<organism evidence="23 24">
    <name type="scientific">Fusarium redolens</name>
    <dbReference type="NCBI Taxonomy" id="48865"/>
    <lineage>
        <taxon>Eukaryota</taxon>
        <taxon>Fungi</taxon>
        <taxon>Dikarya</taxon>
        <taxon>Ascomycota</taxon>
        <taxon>Pezizomycotina</taxon>
        <taxon>Sordariomycetes</taxon>
        <taxon>Hypocreomycetidae</taxon>
        <taxon>Hypocreales</taxon>
        <taxon>Nectriaceae</taxon>
        <taxon>Fusarium</taxon>
        <taxon>Fusarium redolens species complex</taxon>
    </lineage>
</organism>
<dbReference type="GO" id="GO:0005634">
    <property type="term" value="C:nucleus"/>
    <property type="evidence" value="ECO:0007669"/>
    <property type="project" value="UniProtKB-SubCell"/>
</dbReference>
<dbReference type="PROSITE" id="PS00509">
    <property type="entry name" value="RAS_GTPASE_ACTIV_1"/>
    <property type="match status" value="1"/>
</dbReference>
<dbReference type="SMART" id="SM00323">
    <property type="entry name" value="RasGAP"/>
    <property type="match status" value="1"/>
</dbReference>
<dbReference type="Gene3D" id="3.40.50.12390">
    <property type="match status" value="2"/>
</dbReference>
<dbReference type="Pfam" id="PF00616">
    <property type="entry name" value="RasGAP"/>
    <property type="match status" value="1"/>
</dbReference>
<keyword evidence="8" id="KW-0540">Nuclease</keyword>
<comment type="subunit">
    <text evidence="18">Interacts with RAI1; the interaction is direct, stabilizes RAT1 protein structure and may stimulate its exoribonuclease activity. The interaction also stimulates RAI1 pyrophosphohydrolase activity, probably by recruiting it to mRNA substrates.</text>
</comment>
<dbReference type="EMBL" id="JAGMUX010000015">
    <property type="protein sequence ID" value="KAH7237431.1"/>
    <property type="molecule type" value="Genomic_DNA"/>
</dbReference>
<keyword evidence="14" id="KW-0175">Coiled coil</keyword>